<dbReference type="EMBL" id="SWMS01000013">
    <property type="protein sequence ID" value="TKG67591.1"/>
    <property type="molecule type" value="Genomic_DNA"/>
</dbReference>
<comment type="caution">
    <text evidence="2">The sequence shown here is derived from an EMBL/GenBank/DDBJ whole genome shotgun (WGS) entry which is preliminary data.</text>
</comment>
<sequence length="191" mass="20625">MSAEFEQLVAEFEKFQSKIKNVDDQLANLGQMQSEISELQGVATSADRSVTVVAGPGGAIKDIQLTDKAMAQPPQALSATLLSTVQQAVAESARKQAAIVEEHMGGGLNLTDQVLDSQARLFGKDPEELRAAMAEERPRHRSAEEERHDDYSQRSVLSSGDDRGRQTPPPPSSGGSSAGDTFLKNLFDDQR</sequence>
<name>A0ABY2S0H4_9PSEU</name>
<keyword evidence="3" id="KW-1185">Reference proteome</keyword>
<evidence type="ECO:0000313" key="2">
    <source>
        <dbReference type="EMBL" id="TKG67591.1"/>
    </source>
</evidence>
<organism evidence="2 3">
    <name type="scientific">Prauserella endophytica</name>
    <dbReference type="NCBI Taxonomy" id="1592324"/>
    <lineage>
        <taxon>Bacteria</taxon>
        <taxon>Bacillati</taxon>
        <taxon>Actinomycetota</taxon>
        <taxon>Actinomycetes</taxon>
        <taxon>Pseudonocardiales</taxon>
        <taxon>Pseudonocardiaceae</taxon>
        <taxon>Prauserella</taxon>
        <taxon>Prauserella coralliicola group</taxon>
    </lineage>
</organism>
<evidence type="ECO:0000256" key="1">
    <source>
        <dbReference type="SAM" id="MobiDB-lite"/>
    </source>
</evidence>
<proteinExistence type="predicted"/>
<reference evidence="2 3" key="1">
    <citation type="journal article" date="2015" name="Antonie Van Leeuwenhoek">
        <title>Prauserella endophytica sp. nov., an endophytic actinobacterium isolated from Tamarix taklamakanensis.</title>
        <authorList>
            <person name="Liu J.M."/>
            <person name="Habden X."/>
            <person name="Guo L."/>
            <person name="Tuo L."/>
            <person name="Jiang Z.K."/>
            <person name="Liu S.W."/>
            <person name="Liu X.F."/>
            <person name="Chen L."/>
            <person name="Li R.F."/>
            <person name="Zhang Y.Q."/>
            <person name="Sun C.H."/>
        </authorList>
    </citation>
    <scope>NUCLEOTIDE SEQUENCE [LARGE SCALE GENOMIC DNA]</scope>
    <source>
        <strain evidence="2 3">CGMCC 4.7182</strain>
    </source>
</reference>
<gene>
    <name evidence="2" type="ORF">FCN18_22825</name>
</gene>
<dbReference type="InterPro" id="IPR036894">
    <property type="entry name" value="YbaB-like_sf"/>
</dbReference>
<dbReference type="Proteomes" id="UP000309992">
    <property type="component" value="Unassembled WGS sequence"/>
</dbReference>
<dbReference type="SUPFAM" id="SSF82607">
    <property type="entry name" value="YbaB-like"/>
    <property type="match status" value="1"/>
</dbReference>
<accession>A0ABY2S0H4</accession>
<dbReference type="Gene3D" id="3.30.1310.10">
    <property type="entry name" value="Nucleoid-associated protein YbaB-like domain"/>
    <property type="match status" value="1"/>
</dbReference>
<evidence type="ECO:0000313" key="3">
    <source>
        <dbReference type="Proteomes" id="UP000309992"/>
    </source>
</evidence>
<feature type="compositionally biased region" description="Basic and acidic residues" evidence="1">
    <location>
        <begin position="129"/>
        <end position="152"/>
    </location>
</feature>
<dbReference type="RefSeq" id="WP_112276842.1">
    <property type="nucleotide sequence ID" value="NZ_SWMS01000013.1"/>
</dbReference>
<dbReference type="Pfam" id="PF02575">
    <property type="entry name" value="YbaB_DNA_bd"/>
    <property type="match status" value="1"/>
</dbReference>
<protein>
    <submittedName>
        <fullName evidence="2">YbaB/EbfC family nucleoid-associated protein</fullName>
    </submittedName>
</protein>
<dbReference type="InterPro" id="IPR004401">
    <property type="entry name" value="YbaB/EbfC"/>
</dbReference>
<feature type="region of interest" description="Disordered" evidence="1">
    <location>
        <begin position="129"/>
        <end position="191"/>
    </location>
</feature>